<organism evidence="6">
    <name type="scientific">marine sediment metagenome</name>
    <dbReference type="NCBI Taxonomy" id="412755"/>
    <lineage>
        <taxon>unclassified sequences</taxon>
        <taxon>metagenomes</taxon>
        <taxon>ecological metagenomes</taxon>
    </lineage>
</organism>
<dbReference type="GO" id="GO:0051536">
    <property type="term" value="F:iron-sulfur cluster binding"/>
    <property type="evidence" value="ECO:0007669"/>
    <property type="project" value="UniProtKB-KW"/>
</dbReference>
<evidence type="ECO:0000256" key="1">
    <source>
        <dbReference type="ARBA" id="ARBA00022596"/>
    </source>
</evidence>
<dbReference type="InterPro" id="IPR004137">
    <property type="entry name" value="HCP/CODH"/>
</dbReference>
<dbReference type="GO" id="GO:0042542">
    <property type="term" value="P:response to hydrogen peroxide"/>
    <property type="evidence" value="ECO:0007669"/>
    <property type="project" value="TreeGrafter"/>
</dbReference>
<dbReference type="PANTHER" id="PTHR30109:SF6">
    <property type="entry name" value="ACETYL-COA DECARBONYLASE_SYNTHASE COMPLEX SUBUNIT ALPHA"/>
    <property type="match status" value="1"/>
</dbReference>
<dbReference type="PROSITE" id="PS00198">
    <property type="entry name" value="4FE4S_FER_1"/>
    <property type="match status" value="2"/>
</dbReference>
<dbReference type="GO" id="GO:0004601">
    <property type="term" value="F:peroxidase activity"/>
    <property type="evidence" value="ECO:0007669"/>
    <property type="project" value="TreeGrafter"/>
</dbReference>
<dbReference type="PROSITE" id="PS51379">
    <property type="entry name" value="4FE4S_FER_2"/>
    <property type="match status" value="2"/>
</dbReference>
<dbReference type="Gene3D" id="3.30.70.20">
    <property type="match status" value="1"/>
</dbReference>
<dbReference type="GO" id="GO:0050418">
    <property type="term" value="F:hydroxylamine reductase activity"/>
    <property type="evidence" value="ECO:0007669"/>
    <property type="project" value="TreeGrafter"/>
</dbReference>
<feature type="domain" description="4Fe-4S ferredoxin-type" evidence="5">
    <location>
        <begin position="44"/>
        <end position="72"/>
    </location>
</feature>
<dbReference type="AlphaFoldDB" id="X1BXN3"/>
<protein>
    <recommendedName>
        <fullName evidence="5">4Fe-4S ferredoxin-type domain-containing protein</fullName>
    </recommendedName>
</protein>
<evidence type="ECO:0000256" key="3">
    <source>
        <dbReference type="ARBA" id="ARBA00023004"/>
    </source>
</evidence>
<name>X1BXN3_9ZZZZ</name>
<accession>X1BXN3</accession>
<dbReference type="InterPro" id="IPR017900">
    <property type="entry name" value="4Fe4S_Fe_S_CS"/>
</dbReference>
<evidence type="ECO:0000259" key="5">
    <source>
        <dbReference type="PROSITE" id="PS51379"/>
    </source>
</evidence>
<dbReference type="InterPro" id="IPR011254">
    <property type="entry name" value="Prismane-like_sf"/>
</dbReference>
<keyword evidence="1" id="KW-0533">Nickel</keyword>
<proteinExistence type="predicted"/>
<gene>
    <name evidence="6" type="ORF">S01H4_37380</name>
</gene>
<dbReference type="Pfam" id="PF03063">
    <property type="entry name" value="Prismane"/>
    <property type="match status" value="1"/>
</dbReference>
<evidence type="ECO:0000313" key="6">
    <source>
        <dbReference type="EMBL" id="GAG99790.1"/>
    </source>
</evidence>
<dbReference type="Gene3D" id="3.40.50.2030">
    <property type="match status" value="2"/>
</dbReference>
<comment type="caution">
    <text evidence="6">The sequence shown here is derived from an EMBL/GenBank/DDBJ whole genome shotgun (WGS) entry which is preliminary data.</text>
</comment>
<dbReference type="GO" id="GO:0046872">
    <property type="term" value="F:metal ion binding"/>
    <property type="evidence" value="ECO:0007669"/>
    <property type="project" value="UniProtKB-KW"/>
</dbReference>
<keyword evidence="2" id="KW-0479">Metal-binding</keyword>
<feature type="non-terminal residue" evidence="6">
    <location>
        <position position="1"/>
    </location>
</feature>
<dbReference type="InterPro" id="IPR017896">
    <property type="entry name" value="4Fe4S_Fe-S-bd"/>
</dbReference>
<dbReference type="InterPro" id="IPR016099">
    <property type="entry name" value="Prismane-like_a/b-sand"/>
</dbReference>
<evidence type="ECO:0000256" key="2">
    <source>
        <dbReference type="ARBA" id="ARBA00022723"/>
    </source>
</evidence>
<dbReference type="PANTHER" id="PTHR30109">
    <property type="entry name" value="HYDROXYLAMINE REDUCTASE"/>
    <property type="match status" value="1"/>
</dbReference>
<evidence type="ECO:0000256" key="4">
    <source>
        <dbReference type="ARBA" id="ARBA00023014"/>
    </source>
</evidence>
<dbReference type="SUPFAM" id="SSF56821">
    <property type="entry name" value="Prismane protein-like"/>
    <property type="match status" value="1"/>
</dbReference>
<feature type="non-terminal residue" evidence="6">
    <location>
        <position position="293"/>
    </location>
</feature>
<keyword evidence="4" id="KW-0411">Iron-sulfur</keyword>
<keyword evidence="3" id="KW-0408">Iron</keyword>
<reference evidence="6" key="1">
    <citation type="journal article" date="2014" name="Front. Microbiol.">
        <title>High frequency of phylogenetically diverse reductive dehalogenase-homologous genes in deep subseafloor sedimentary metagenomes.</title>
        <authorList>
            <person name="Kawai M."/>
            <person name="Futagami T."/>
            <person name="Toyoda A."/>
            <person name="Takaki Y."/>
            <person name="Nishi S."/>
            <person name="Hori S."/>
            <person name="Arai W."/>
            <person name="Tsubouchi T."/>
            <person name="Morono Y."/>
            <person name="Uchiyama I."/>
            <person name="Ito T."/>
            <person name="Fujiyama A."/>
            <person name="Inagaki F."/>
            <person name="Takami H."/>
        </authorList>
    </citation>
    <scope>NUCLEOTIDE SEQUENCE</scope>
    <source>
        <strain evidence="6">Expedition CK06-06</strain>
    </source>
</reference>
<feature type="domain" description="4Fe-4S ferredoxin-type" evidence="5">
    <location>
        <begin position="82"/>
        <end position="111"/>
    </location>
</feature>
<dbReference type="EMBL" id="BART01020076">
    <property type="protein sequence ID" value="GAG99790.1"/>
    <property type="molecule type" value="Genomic_DNA"/>
</dbReference>
<sequence length="293" mass="31743">EIVKQMVEDKKHFAILDPEKAAEVAAQVALKISPRRKKEWISEEEAKELAGKCTQCDMCERVCPNLLGLGKAMKDISEGNFDEPQKLFNKCIGCGKCDQECPQHIPILRVMQVVASKETWRIRAGRGAIMDTEIRNVGAPITLGTIPGVLAFVGCSNYPDIEDVADMVYEFARRKYIVVLTGCAAMVAGMKKFQDGKTVYELFPPDFDAGGVVNVGSCVSNAHITGAAIKIANIFAALPLRANYEVMADYVLNRVGACGVAWGAMSQKAASIGTGCNRLGVPVVLGPHSSKYR</sequence>